<dbReference type="EMBL" id="JABSTQ010005184">
    <property type="protein sequence ID" value="KAG0439924.1"/>
    <property type="molecule type" value="Genomic_DNA"/>
</dbReference>
<sequence length="352" mass="38120">MTIETPNHPPNLDKDQASSAPIVKDGYTIPSMDVTDEAATFSSSAIVSACNDEDMQPNDGEYEVAHGKKRRKRCLDSASSSKDEANLQVGHTVMFIPTRNHQAQSLCKFKLTDVLNNGAPDMILEDQQAGGHTGVQKTKRKVPPPREKAGKKAVGPPLLQTSHASRRKKSLADESSSTAAAAFETVGVGLSARRAHHATNTTTDLAAILLALEAFEKGSTRGGKWVISCDSQATLSLLDNLERAPPLARRIAAEAMALEQLGHQFRFQWLPSHCGIMENEIADQMANFAHDEPSTPTSKVPPSAEAKLLVAREIASQHPDACMHEQGNRGCLPPTLDEQCPHPRMNKQDESL</sequence>
<protein>
    <submittedName>
        <fullName evidence="1">Uncharacterized protein</fullName>
    </submittedName>
</protein>
<comment type="caution">
    <text evidence="1">The sequence shown here is derived from an EMBL/GenBank/DDBJ whole genome shotgun (WGS) entry which is preliminary data.</text>
</comment>
<reference evidence="1 2" key="1">
    <citation type="journal article" date="2020" name="Cell">
        <title>Large-Scale Comparative Analyses of Tick Genomes Elucidate Their Genetic Diversity and Vector Capacities.</title>
        <authorList>
            <consortium name="Tick Genome and Microbiome Consortium (TIGMIC)"/>
            <person name="Jia N."/>
            <person name="Wang J."/>
            <person name="Shi W."/>
            <person name="Du L."/>
            <person name="Sun Y."/>
            <person name="Zhan W."/>
            <person name="Jiang J.F."/>
            <person name="Wang Q."/>
            <person name="Zhang B."/>
            <person name="Ji P."/>
            <person name="Bell-Sakyi L."/>
            <person name="Cui X.M."/>
            <person name="Yuan T.T."/>
            <person name="Jiang B.G."/>
            <person name="Yang W.F."/>
            <person name="Lam T.T."/>
            <person name="Chang Q.C."/>
            <person name="Ding S.J."/>
            <person name="Wang X.J."/>
            <person name="Zhu J.G."/>
            <person name="Ruan X.D."/>
            <person name="Zhao L."/>
            <person name="Wei J.T."/>
            <person name="Ye R.Z."/>
            <person name="Que T.C."/>
            <person name="Du C.H."/>
            <person name="Zhou Y.H."/>
            <person name="Cheng J.X."/>
            <person name="Dai P.F."/>
            <person name="Guo W.B."/>
            <person name="Han X.H."/>
            <person name="Huang E.J."/>
            <person name="Li L.F."/>
            <person name="Wei W."/>
            <person name="Gao Y.C."/>
            <person name="Liu J.Z."/>
            <person name="Shao H.Z."/>
            <person name="Wang X."/>
            <person name="Wang C.C."/>
            <person name="Yang T.C."/>
            <person name="Huo Q.B."/>
            <person name="Li W."/>
            <person name="Chen H.Y."/>
            <person name="Chen S.E."/>
            <person name="Zhou L.G."/>
            <person name="Ni X.B."/>
            <person name="Tian J.H."/>
            <person name="Sheng Y."/>
            <person name="Liu T."/>
            <person name="Pan Y.S."/>
            <person name="Xia L.Y."/>
            <person name="Li J."/>
            <person name="Zhao F."/>
            <person name="Cao W.C."/>
        </authorList>
    </citation>
    <scope>NUCLEOTIDE SEQUENCE [LARGE SCALE GENOMIC DNA]</scope>
    <source>
        <strain evidence="1">Iper-2018</strain>
    </source>
</reference>
<keyword evidence="2" id="KW-1185">Reference proteome</keyword>
<name>A0AC60QR01_IXOPE</name>
<evidence type="ECO:0000313" key="2">
    <source>
        <dbReference type="Proteomes" id="UP000805193"/>
    </source>
</evidence>
<organism evidence="1 2">
    <name type="scientific">Ixodes persulcatus</name>
    <name type="common">Taiga tick</name>
    <dbReference type="NCBI Taxonomy" id="34615"/>
    <lineage>
        <taxon>Eukaryota</taxon>
        <taxon>Metazoa</taxon>
        <taxon>Ecdysozoa</taxon>
        <taxon>Arthropoda</taxon>
        <taxon>Chelicerata</taxon>
        <taxon>Arachnida</taxon>
        <taxon>Acari</taxon>
        <taxon>Parasitiformes</taxon>
        <taxon>Ixodida</taxon>
        <taxon>Ixodoidea</taxon>
        <taxon>Ixodidae</taxon>
        <taxon>Ixodinae</taxon>
        <taxon>Ixodes</taxon>
    </lineage>
</organism>
<accession>A0AC60QR01</accession>
<dbReference type="Proteomes" id="UP000805193">
    <property type="component" value="Unassembled WGS sequence"/>
</dbReference>
<evidence type="ECO:0000313" key="1">
    <source>
        <dbReference type="EMBL" id="KAG0439924.1"/>
    </source>
</evidence>
<proteinExistence type="predicted"/>
<gene>
    <name evidence="1" type="ORF">HPB47_016463</name>
</gene>